<gene>
    <name evidence="2" type="ORF">KUF71_012555</name>
</gene>
<dbReference type="Proteomes" id="UP001219518">
    <property type="component" value="Unassembled WGS sequence"/>
</dbReference>
<organism evidence="2 3">
    <name type="scientific">Frankliniella fusca</name>
    <dbReference type="NCBI Taxonomy" id="407009"/>
    <lineage>
        <taxon>Eukaryota</taxon>
        <taxon>Metazoa</taxon>
        <taxon>Ecdysozoa</taxon>
        <taxon>Arthropoda</taxon>
        <taxon>Hexapoda</taxon>
        <taxon>Insecta</taxon>
        <taxon>Pterygota</taxon>
        <taxon>Neoptera</taxon>
        <taxon>Paraneoptera</taxon>
        <taxon>Thysanoptera</taxon>
        <taxon>Terebrantia</taxon>
        <taxon>Thripoidea</taxon>
        <taxon>Thripidae</taxon>
        <taxon>Frankliniella</taxon>
    </lineage>
</organism>
<comment type="caution">
    <text evidence="2">The sequence shown here is derived from an EMBL/GenBank/DDBJ whole genome shotgun (WGS) entry which is preliminary data.</text>
</comment>
<proteinExistence type="predicted"/>
<sequence length="706" mass="79788">MEVLLRENTELKNKLIDAMTSKGQKEEPEYLSGLLRDLNDLAKVNAGRKEKGWRYTGYDEVKELCVLLYLLGGLQTFELLTANLPIPSVSLVKSVLISHNVAKEGEFRIQELKEFLIKRNLPLEVFISEDATKITGRITYHPGTNQLVGFVLPRDESSLTIVGSFPATAARVMCKYFKEEITSNFAYVLMAQPLGTQAAPFCLSTAKEGIQIRGFASDVDSNFCMPCVLELSHLTQSLIGSGLKVITGPKYVASSGHILELKNNFPKELHDLSDKIFDSKDKMNFESAAKLCSKSVSDLLTEENISCSSGTKLYVDMMRETFNACASPSLTPLERIELLWKWVIFLRIWQLNAHALIQSVILNREHETPDLFRPWLYSSQPFESLFRMFRGMSTTFNTVVNFSMLDMIYRLRRIDFMAEAYVNLKEKYSFPRQLRAFQAIEVDKTSTPQIPPSTMAQVVHESSLESEEIDNEEIDNDVEETNEDIGEALESDSEEETEINEDLAISSSATSIRMYDNIEVTPTSPFVRVKLDNGDKTVIRKSTYCWRLSCGDTKLSSDRVVKFKSTAVQHRSESTNNIYSTPSVEAVVSIGEWCAFVSEDKSIILGRIIAFSFMSGTSWSNQAYQGNTAKIKHEGREVDCMCSWFSTYCSNRNQTVLNEVTMDLQGFYSLRHYICTIPRPFFENGKLHVSPSIVPKIKVIAKGRAK</sequence>
<reference evidence="2" key="2">
    <citation type="journal article" date="2023" name="BMC Genomics">
        <title>Pest status, molecular evolution, and epigenetic factors derived from the genome assembly of Frankliniella fusca, a thysanopteran phytovirus vector.</title>
        <authorList>
            <person name="Catto M.A."/>
            <person name="Labadie P.E."/>
            <person name="Jacobson A.L."/>
            <person name="Kennedy G.G."/>
            <person name="Srinivasan R."/>
            <person name="Hunt B.G."/>
        </authorList>
    </citation>
    <scope>NUCLEOTIDE SEQUENCE</scope>
    <source>
        <strain evidence="2">PL_HMW_Pooled</strain>
    </source>
</reference>
<protein>
    <submittedName>
        <fullName evidence="2">Octanoyltransferase</fullName>
    </submittedName>
</protein>
<dbReference type="EMBL" id="JAHWGI010001190">
    <property type="protein sequence ID" value="KAK3924533.1"/>
    <property type="molecule type" value="Genomic_DNA"/>
</dbReference>
<reference evidence="2" key="1">
    <citation type="submission" date="2021-07" db="EMBL/GenBank/DDBJ databases">
        <authorList>
            <person name="Catto M.A."/>
            <person name="Jacobson A."/>
            <person name="Kennedy G."/>
            <person name="Labadie P."/>
            <person name="Hunt B.G."/>
            <person name="Srinivasan R."/>
        </authorList>
    </citation>
    <scope>NUCLEOTIDE SEQUENCE</scope>
    <source>
        <strain evidence="2">PL_HMW_Pooled</strain>
        <tissue evidence="2">Head</tissue>
    </source>
</reference>
<keyword evidence="3" id="KW-1185">Reference proteome</keyword>
<evidence type="ECO:0000313" key="2">
    <source>
        <dbReference type="EMBL" id="KAK3924533.1"/>
    </source>
</evidence>
<evidence type="ECO:0000313" key="3">
    <source>
        <dbReference type="Proteomes" id="UP001219518"/>
    </source>
</evidence>
<keyword evidence="1" id="KW-0175">Coiled coil</keyword>
<accession>A0AAE1HNR5</accession>
<evidence type="ECO:0000256" key="1">
    <source>
        <dbReference type="SAM" id="Coils"/>
    </source>
</evidence>
<dbReference type="AlphaFoldDB" id="A0AAE1HNR5"/>
<name>A0AAE1HNR5_9NEOP</name>
<feature type="coiled-coil region" evidence="1">
    <location>
        <begin position="464"/>
        <end position="491"/>
    </location>
</feature>